<comment type="function">
    <text evidence="12 15">Subunits I and II form the functional core of the enzyme complex. Electrons originating in cytochrome c are transferred via heme a and Cu(A) to the binuclear center formed by heme a3 and Cu(B).</text>
</comment>
<keyword evidence="7" id="KW-1278">Translocase</keyword>
<dbReference type="NCBIfam" id="TIGR02866">
    <property type="entry name" value="CoxB"/>
    <property type="match status" value="1"/>
</dbReference>
<feature type="signal peptide" evidence="17">
    <location>
        <begin position="1"/>
        <end position="25"/>
    </location>
</feature>
<name>A0ABV8STE9_9GAMM</name>
<dbReference type="Gene3D" id="2.60.40.420">
    <property type="entry name" value="Cupredoxins - blue copper proteins"/>
    <property type="match status" value="1"/>
</dbReference>
<dbReference type="InterPro" id="IPR001505">
    <property type="entry name" value="Copper_CuA"/>
</dbReference>
<evidence type="ECO:0000256" key="3">
    <source>
        <dbReference type="ARBA" id="ARBA00022448"/>
    </source>
</evidence>
<evidence type="ECO:0000256" key="8">
    <source>
        <dbReference type="ARBA" id="ARBA00022982"/>
    </source>
</evidence>
<evidence type="ECO:0000256" key="10">
    <source>
        <dbReference type="ARBA" id="ARBA00023008"/>
    </source>
</evidence>
<comment type="similarity">
    <text evidence="2 14">Belongs to the cytochrome c oxidase subunit 2 family.</text>
</comment>
<dbReference type="InterPro" id="IPR036257">
    <property type="entry name" value="Cyt_c_oxidase_su2_TM_sf"/>
</dbReference>
<evidence type="ECO:0000256" key="7">
    <source>
        <dbReference type="ARBA" id="ARBA00022967"/>
    </source>
</evidence>
<dbReference type="PRINTS" id="PR01166">
    <property type="entry name" value="CYCOXIDASEII"/>
</dbReference>
<dbReference type="InterPro" id="IPR011759">
    <property type="entry name" value="Cyt_c_oxidase_su2_TM_dom"/>
</dbReference>
<keyword evidence="3 14" id="KW-0813">Transport</keyword>
<dbReference type="SUPFAM" id="SSF49503">
    <property type="entry name" value="Cupredoxins"/>
    <property type="match status" value="1"/>
</dbReference>
<dbReference type="InterPro" id="IPR014222">
    <property type="entry name" value="Cyt_c_oxidase_su2"/>
</dbReference>
<keyword evidence="8 14" id="KW-0249">Electron transport</keyword>
<keyword evidence="21" id="KW-1185">Reference proteome</keyword>
<feature type="domain" description="Cytochrome oxidase subunit II copper A binding" evidence="18">
    <location>
        <begin position="119"/>
        <end position="261"/>
    </location>
</feature>
<feature type="chain" id="PRO_5045652744" description="Cytochrome c oxidase subunit 2" evidence="17">
    <location>
        <begin position="26"/>
        <end position="287"/>
    </location>
</feature>
<keyword evidence="6 15" id="KW-0479">Metal-binding</keyword>
<dbReference type="PANTHER" id="PTHR22888">
    <property type="entry name" value="CYTOCHROME C OXIDASE, SUBUNIT II"/>
    <property type="match status" value="1"/>
</dbReference>
<comment type="cofactor">
    <cofactor evidence="15">
        <name>Cu cation</name>
        <dbReference type="ChEBI" id="CHEBI:23378"/>
    </cofactor>
    <text evidence="15">Binds a copper A center.</text>
</comment>
<keyword evidence="9 16" id="KW-1133">Transmembrane helix</keyword>
<evidence type="ECO:0000256" key="12">
    <source>
        <dbReference type="ARBA" id="ARBA00024688"/>
    </source>
</evidence>
<evidence type="ECO:0000256" key="14">
    <source>
        <dbReference type="RuleBase" id="RU000456"/>
    </source>
</evidence>
<evidence type="ECO:0000256" key="17">
    <source>
        <dbReference type="SAM" id="SignalP"/>
    </source>
</evidence>
<proteinExistence type="inferred from homology"/>
<dbReference type="EMBL" id="JBHSDU010000003">
    <property type="protein sequence ID" value="MFC4310262.1"/>
    <property type="molecule type" value="Genomic_DNA"/>
</dbReference>
<comment type="catalytic activity">
    <reaction evidence="13 15">
        <text>4 Fe(II)-[cytochrome c] + O2 + 8 H(+)(in) = 4 Fe(III)-[cytochrome c] + 2 H2O + 4 H(+)(out)</text>
        <dbReference type="Rhea" id="RHEA:11436"/>
        <dbReference type="Rhea" id="RHEA-COMP:10350"/>
        <dbReference type="Rhea" id="RHEA-COMP:14399"/>
        <dbReference type="ChEBI" id="CHEBI:15377"/>
        <dbReference type="ChEBI" id="CHEBI:15378"/>
        <dbReference type="ChEBI" id="CHEBI:15379"/>
        <dbReference type="ChEBI" id="CHEBI:29033"/>
        <dbReference type="ChEBI" id="CHEBI:29034"/>
        <dbReference type="EC" id="7.1.1.9"/>
    </reaction>
</comment>
<keyword evidence="4 14" id="KW-0679">Respiratory chain</keyword>
<keyword evidence="11 16" id="KW-0472">Membrane</keyword>
<evidence type="ECO:0000313" key="21">
    <source>
        <dbReference type="Proteomes" id="UP001595904"/>
    </source>
</evidence>
<evidence type="ECO:0000256" key="2">
    <source>
        <dbReference type="ARBA" id="ARBA00007866"/>
    </source>
</evidence>
<feature type="domain" description="Cytochrome oxidase subunit II transmembrane region profile" evidence="19">
    <location>
        <begin position="18"/>
        <end position="118"/>
    </location>
</feature>
<dbReference type="PROSITE" id="PS00078">
    <property type="entry name" value="COX2"/>
    <property type="match status" value="1"/>
</dbReference>
<feature type="transmembrane region" description="Helical" evidence="16">
    <location>
        <begin position="90"/>
        <end position="112"/>
    </location>
</feature>
<dbReference type="PANTHER" id="PTHR22888:SF9">
    <property type="entry name" value="CYTOCHROME C OXIDASE SUBUNIT 2"/>
    <property type="match status" value="1"/>
</dbReference>
<reference evidence="21" key="1">
    <citation type="journal article" date="2019" name="Int. J. Syst. Evol. Microbiol.">
        <title>The Global Catalogue of Microorganisms (GCM) 10K type strain sequencing project: providing services to taxonomists for standard genome sequencing and annotation.</title>
        <authorList>
            <consortium name="The Broad Institute Genomics Platform"/>
            <consortium name="The Broad Institute Genome Sequencing Center for Infectious Disease"/>
            <person name="Wu L."/>
            <person name="Ma J."/>
        </authorList>
    </citation>
    <scope>NUCLEOTIDE SEQUENCE [LARGE SCALE GENOMIC DNA]</scope>
    <source>
        <strain evidence="21">CGMCC 1.10759</strain>
    </source>
</reference>
<sequence>MKIVKYAAAGSLAAAAFLPTGAALAAWEVNMPVGVTELSRDIHGLHMMIFWICVAIAFAVFGMMIYSIVKFRHSQGAVPATFDHSTKAEIIWTIIPVAILVGMAIPAAATLVKIEDTRNSNLTIKVTGYQWKWEYEYLDQKVKFFSTLAHDSNAARQTGSGIDPKSVPNYLLEVDKPLVVPVGAKVRVLLTSNDVIHAWWVPAFGMKKDAIPGFVNELWFRADEPGIYRGQCAELCGRDHGFMPVVVHVKPQAEYDTWLAEQQGGGAPAAAAAPVENAAPVTAAAAE</sequence>
<evidence type="ECO:0000256" key="9">
    <source>
        <dbReference type="ARBA" id="ARBA00022989"/>
    </source>
</evidence>
<dbReference type="Proteomes" id="UP001595904">
    <property type="component" value="Unassembled WGS sequence"/>
</dbReference>
<keyword evidence="10 15" id="KW-0186">Copper</keyword>
<evidence type="ECO:0000256" key="13">
    <source>
        <dbReference type="ARBA" id="ARBA00047816"/>
    </source>
</evidence>
<gene>
    <name evidence="20" type="primary">coxB</name>
    <name evidence="20" type="ORF">ACFPN2_14310</name>
</gene>
<evidence type="ECO:0000259" key="19">
    <source>
        <dbReference type="PROSITE" id="PS50999"/>
    </source>
</evidence>
<evidence type="ECO:0000256" key="5">
    <source>
        <dbReference type="ARBA" id="ARBA00022692"/>
    </source>
</evidence>
<dbReference type="Pfam" id="PF02790">
    <property type="entry name" value="COX2_TM"/>
    <property type="match status" value="1"/>
</dbReference>
<accession>A0ABV8STE9</accession>
<dbReference type="Gene3D" id="1.10.287.90">
    <property type="match status" value="1"/>
</dbReference>
<dbReference type="RefSeq" id="WP_380597613.1">
    <property type="nucleotide sequence ID" value="NZ_JBHSDU010000003.1"/>
</dbReference>
<comment type="subcellular location">
    <subcellularLocation>
        <location evidence="14">Cell membrane</location>
        <topology evidence="14">Multi-pass membrane protein</topology>
    </subcellularLocation>
    <subcellularLocation>
        <location evidence="1">Membrane</location>
        <topology evidence="1">Multi-pass membrane protein</topology>
    </subcellularLocation>
</comment>
<dbReference type="InterPro" id="IPR002429">
    <property type="entry name" value="CcO_II-like_C"/>
</dbReference>
<dbReference type="EC" id="7.1.1.9" evidence="15"/>
<dbReference type="PROSITE" id="PS50999">
    <property type="entry name" value="COX2_TM"/>
    <property type="match status" value="1"/>
</dbReference>
<dbReference type="InterPro" id="IPR008972">
    <property type="entry name" value="Cupredoxin"/>
</dbReference>
<evidence type="ECO:0000256" key="6">
    <source>
        <dbReference type="ARBA" id="ARBA00022723"/>
    </source>
</evidence>
<organism evidence="20 21">
    <name type="scientific">Steroidobacter flavus</name>
    <dbReference type="NCBI Taxonomy" id="1842136"/>
    <lineage>
        <taxon>Bacteria</taxon>
        <taxon>Pseudomonadati</taxon>
        <taxon>Pseudomonadota</taxon>
        <taxon>Gammaproteobacteria</taxon>
        <taxon>Steroidobacterales</taxon>
        <taxon>Steroidobacteraceae</taxon>
        <taxon>Steroidobacter</taxon>
    </lineage>
</organism>
<feature type="transmembrane region" description="Helical" evidence="16">
    <location>
        <begin position="49"/>
        <end position="69"/>
    </location>
</feature>
<evidence type="ECO:0000313" key="20">
    <source>
        <dbReference type="EMBL" id="MFC4310262.1"/>
    </source>
</evidence>
<dbReference type="SUPFAM" id="SSF81464">
    <property type="entry name" value="Cytochrome c oxidase subunit II-like, transmembrane region"/>
    <property type="match status" value="1"/>
</dbReference>
<dbReference type="InterPro" id="IPR045187">
    <property type="entry name" value="CcO_II"/>
</dbReference>
<dbReference type="PROSITE" id="PS50857">
    <property type="entry name" value="COX2_CUA"/>
    <property type="match status" value="1"/>
</dbReference>
<evidence type="ECO:0000256" key="4">
    <source>
        <dbReference type="ARBA" id="ARBA00022660"/>
    </source>
</evidence>
<protein>
    <recommendedName>
        <fullName evidence="15">Cytochrome c oxidase subunit 2</fullName>
        <ecNumber evidence="15">7.1.1.9</ecNumber>
    </recommendedName>
</protein>
<evidence type="ECO:0000259" key="18">
    <source>
        <dbReference type="PROSITE" id="PS50857"/>
    </source>
</evidence>
<evidence type="ECO:0000256" key="11">
    <source>
        <dbReference type="ARBA" id="ARBA00023136"/>
    </source>
</evidence>
<keyword evidence="5 14" id="KW-0812">Transmembrane</keyword>
<keyword evidence="17" id="KW-0732">Signal</keyword>
<comment type="caution">
    <text evidence="20">The sequence shown here is derived from an EMBL/GenBank/DDBJ whole genome shotgun (WGS) entry which is preliminary data.</text>
</comment>
<dbReference type="Pfam" id="PF00116">
    <property type="entry name" value="COX2"/>
    <property type="match status" value="1"/>
</dbReference>
<evidence type="ECO:0000256" key="16">
    <source>
        <dbReference type="SAM" id="Phobius"/>
    </source>
</evidence>
<evidence type="ECO:0000256" key="1">
    <source>
        <dbReference type="ARBA" id="ARBA00004141"/>
    </source>
</evidence>
<evidence type="ECO:0000256" key="15">
    <source>
        <dbReference type="RuleBase" id="RU004024"/>
    </source>
</evidence>